<dbReference type="Pfam" id="PF10934">
    <property type="entry name" value="Sheath_initiator"/>
    <property type="match status" value="1"/>
</dbReference>
<dbReference type="EMBL" id="QFPW01000006">
    <property type="protein sequence ID" value="PZQ49762.1"/>
    <property type="molecule type" value="Genomic_DNA"/>
</dbReference>
<accession>A0A2W5N8G5</accession>
<protein>
    <recommendedName>
        <fullName evidence="3">DUF2634 domain-containing protein</fullName>
    </recommendedName>
</protein>
<reference evidence="1 2" key="1">
    <citation type="submission" date="2017-08" db="EMBL/GenBank/DDBJ databases">
        <title>Infants hospitalized years apart are colonized by the same room-sourced microbial strains.</title>
        <authorList>
            <person name="Brooks B."/>
            <person name="Olm M.R."/>
            <person name="Firek B.A."/>
            <person name="Baker R."/>
            <person name="Thomas B.C."/>
            <person name="Morowitz M.J."/>
            <person name="Banfield J.F."/>
        </authorList>
    </citation>
    <scope>NUCLEOTIDE SEQUENCE [LARGE SCALE GENOMIC DNA]</scope>
    <source>
        <strain evidence="1">S2_005_002_R2_34</strain>
    </source>
</reference>
<dbReference type="InterPro" id="IPR020288">
    <property type="entry name" value="Sheath_initiator"/>
</dbReference>
<dbReference type="AlphaFoldDB" id="A0A2W5N8G5"/>
<name>A0A2W5N8G5_RHOSU</name>
<gene>
    <name evidence="1" type="ORF">DI556_09835</name>
</gene>
<sequence>MRDLLLNADHDLEIKAGDLGIASEDRQQVAQHIKQRLLAIQGEWFLDLSVGLPWFNTILGKHRSLDIVEALLRSQIEGTPRVAQLTAFSLEIDENRERTARVAFAVSLTGGGVINSEFEL</sequence>
<evidence type="ECO:0000313" key="2">
    <source>
        <dbReference type="Proteomes" id="UP000249185"/>
    </source>
</evidence>
<comment type="caution">
    <text evidence="1">The sequence shown here is derived from an EMBL/GenBank/DDBJ whole genome shotgun (WGS) entry which is preliminary data.</text>
</comment>
<evidence type="ECO:0000313" key="1">
    <source>
        <dbReference type="EMBL" id="PZQ49762.1"/>
    </source>
</evidence>
<evidence type="ECO:0008006" key="3">
    <source>
        <dbReference type="Google" id="ProtNLM"/>
    </source>
</evidence>
<organism evidence="1 2">
    <name type="scientific">Rhodovulum sulfidophilum</name>
    <name type="common">Rhodobacter sulfidophilus</name>
    <dbReference type="NCBI Taxonomy" id="35806"/>
    <lineage>
        <taxon>Bacteria</taxon>
        <taxon>Pseudomonadati</taxon>
        <taxon>Pseudomonadota</taxon>
        <taxon>Alphaproteobacteria</taxon>
        <taxon>Rhodobacterales</taxon>
        <taxon>Paracoccaceae</taxon>
        <taxon>Rhodovulum</taxon>
    </lineage>
</organism>
<proteinExistence type="predicted"/>
<dbReference type="Proteomes" id="UP000249185">
    <property type="component" value="Unassembled WGS sequence"/>
</dbReference>